<protein>
    <submittedName>
        <fullName evidence="5">Oligo-1,6-glucosidase</fullName>
        <ecNumber evidence="5">3.2.1.10</ecNumber>
    </submittedName>
</protein>
<dbReference type="Gene3D" id="3.20.20.80">
    <property type="entry name" value="Glycosidases"/>
    <property type="match status" value="1"/>
</dbReference>
<sequence>MKKWWHDKVAYQIYPKSFYDTNGDGIGDLKGIINKLDYLKELGIDIIWLSPIYCSPMVDQGYDISDYYNIDPSFGTMDDMETLLKETKKRNMYVIMDLVVNHCSDKHEWFRKALEDPDGEYGEYFYIREGKGNKPPCNWRSYFGGSVWERIPNTNKYYFHAFAKEQPDLNWENPKVKEEIYKMINWWLDKGLAGFRIDAIINIKKDLSFQDFEADGDDGLCDMSKMLEKVIGIGDMLKELKEETFDKYDAFTVGEVFNAKEGELYKFIGKDGYFSSIFDFDMEVLGQEQSNRWYLNKDFTTNQLRDVIFKSQIEALGIGFKANIIENHDEPRGASRYIIDGECNDISKKALAIIEVMRRGIPFIYQGQEIGMTNNKVDCINKFNDISTIENYDRAIKEGFSKEEALRLVNKFSRDNARTPFQWDNSINAGFTKGTPWLQVNENYKEINAKLQIDDKDSVLSFYKKLINLRKSNEYKEVVVYGEFIPDLEAYDNVIAFYRKGANKCLMVIINYQNKEQIINFNKTYKILINNYKDLKFVNNELMLKPYQGIIIEIL</sequence>
<dbReference type="SUPFAM" id="SSF51445">
    <property type="entry name" value="(Trans)glycosidases"/>
    <property type="match status" value="1"/>
</dbReference>
<dbReference type="InterPro" id="IPR006047">
    <property type="entry name" value="GH13_cat_dom"/>
</dbReference>
<evidence type="ECO:0000256" key="3">
    <source>
        <dbReference type="ARBA" id="ARBA00023295"/>
    </source>
</evidence>
<dbReference type="EMBL" id="CYZR01000005">
    <property type="protein sequence ID" value="CUO01718.1"/>
    <property type="molecule type" value="Genomic_DNA"/>
</dbReference>
<dbReference type="InterPro" id="IPR056300">
    <property type="entry name" value="SusG-like_C"/>
</dbReference>
<reference evidence="5 6" key="1">
    <citation type="submission" date="2015-09" db="EMBL/GenBank/DDBJ databases">
        <authorList>
            <consortium name="Pathogen Informatics"/>
            <person name="Wu L."/>
            <person name="Ma J."/>
        </authorList>
    </citation>
    <scope>NUCLEOTIDE SEQUENCE [LARGE SCALE GENOMIC DNA]</scope>
    <source>
        <strain evidence="5 6">2789STDY5834858</strain>
    </source>
</reference>
<keyword evidence="6" id="KW-1185">Reference proteome</keyword>
<dbReference type="RefSeq" id="WP_055259434.1">
    <property type="nucleotide sequence ID" value="NZ_CABIXL010000005.1"/>
</dbReference>
<dbReference type="Gene3D" id="2.60.40.1180">
    <property type="entry name" value="Golgi alpha-mannosidase II"/>
    <property type="match status" value="1"/>
</dbReference>
<evidence type="ECO:0000256" key="2">
    <source>
        <dbReference type="ARBA" id="ARBA00022801"/>
    </source>
</evidence>
<evidence type="ECO:0000259" key="4">
    <source>
        <dbReference type="SMART" id="SM00642"/>
    </source>
</evidence>
<evidence type="ECO:0000256" key="1">
    <source>
        <dbReference type="ARBA" id="ARBA00008061"/>
    </source>
</evidence>
<feature type="domain" description="Glycosyl hydrolase family 13 catalytic" evidence="4">
    <location>
        <begin position="12"/>
        <end position="418"/>
    </location>
</feature>
<dbReference type="EC" id="3.2.1.10" evidence="5"/>
<dbReference type="GO" id="GO:0004574">
    <property type="term" value="F:oligo-1,6-glucosidase activity"/>
    <property type="evidence" value="ECO:0007669"/>
    <property type="project" value="UniProtKB-EC"/>
</dbReference>
<dbReference type="SMART" id="SM00642">
    <property type="entry name" value="Aamy"/>
    <property type="match status" value="1"/>
</dbReference>
<dbReference type="PANTHER" id="PTHR10357">
    <property type="entry name" value="ALPHA-AMYLASE FAMILY MEMBER"/>
    <property type="match status" value="1"/>
</dbReference>
<dbReference type="InterPro" id="IPR017853">
    <property type="entry name" value="GH"/>
</dbReference>
<dbReference type="InterPro" id="IPR045857">
    <property type="entry name" value="O16G_dom_2"/>
</dbReference>
<dbReference type="InterPro" id="IPR013780">
    <property type="entry name" value="Glyco_hydro_b"/>
</dbReference>
<evidence type="ECO:0000313" key="5">
    <source>
        <dbReference type="EMBL" id="CUO01718.1"/>
    </source>
</evidence>
<comment type="similarity">
    <text evidence="1">Belongs to the glycosyl hydrolase 13 family.</text>
</comment>
<gene>
    <name evidence="5" type="primary">malL_2</name>
    <name evidence="5" type="ORF">ERS852473_01676</name>
</gene>
<comment type="caution">
    <text evidence="5">The sequence shown here is derived from an EMBL/GenBank/DDBJ whole genome shotgun (WGS) entry which is preliminary data.</text>
</comment>
<dbReference type="PANTHER" id="PTHR10357:SF179">
    <property type="entry name" value="NEUTRAL AND BASIC AMINO ACID TRANSPORT PROTEIN RBAT"/>
    <property type="match status" value="1"/>
</dbReference>
<keyword evidence="3 5" id="KW-0326">Glycosidase</keyword>
<dbReference type="Gene3D" id="3.90.400.10">
    <property type="entry name" value="Oligo-1,6-glucosidase, Domain 2"/>
    <property type="match status" value="1"/>
</dbReference>
<dbReference type="Pfam" id="PF23915">
    <property type="entry name" value="SusG_C"/>
    <property type="match status" value="1"/>
</dbReference>
<evidence type="ECO:0000313" key="6">
    <source>
        <dbReference type="Proteomes" id="UP000095488"/>
    </source>
</evidence>
<accession>A0ABP2AQW7</accession>
<proteinExistence type="inferred from homology"/>
<dbReference type="CDD" id="cd11333">
    <property type="entry name" value="AmyAc_SI_OligoGlu_DGase"/>
    <property type="match status" value="1"/>
</dbReference>
<dbReference type="Proteomes" id="UP000095488">
    <property type="component" value="Unassembled WGS sequence"/>
</dbReference>
<name>A0ABP2AQW7_SARVE</name>
<dbReference type="SUPFAM" id="SSF51011">
    <property type="entry name" value="Glycosyl hydrolase domain"/>
    <property type="match status" value="1"/>
</dbReference>
<dbReference type="Pfam" id="PF00128">
    <property type="entry name" value="Alpha-amylase"/>
    <property type="match status" value="1"/>
</dbReference>
<keyword evidence="2 5" id="KW-0378">Hydrolase</keyword>
<organism evidence="5 6">
    <name type="scientific">Sarcina ventriculi</name>
    <name type="common">Clostridium ventriculi</name>
    <dbReference type="NCBI Taxonomy" id="1267"/>
    <lineage>
        <taxon>Bacteria</taxon>
        <taxon>Bacillati</taxon>
        <taxon>Bacillota</taxon>
        <taxon>Clostridia</taxon>
        <taxon>Eubacteriales</taxon>
        <taxon>Clostridiaceae</taxon>
        <taxon>Sarcina</taxon>
    </lineage>
</organism>